<dbReference type="HOGENOM" id="CLU_134210_2_0_2"/>
<dbReference type="Gene3D" id="3.40.50.1010">
    <property type="entry name" value="5'-nuclease"/>
    <property type="match status" value="1"/>
</dbReference>
<keyword evidence="3 5" id="KW-0479">Metal-binding</keyword>
<comment type="cofactor">
    <cofactor evidence="5">
        <name>Mg(2+)</name>
        <dbReference type="ChEBI" id="CHEBI:18420"/>
    </cofactor>
</comment>
<evidence type="ECO:0000313" key="7">
    <source>
        <dbReference type="EMBL" id="CAB50091.1"/>
    </source>
</evidence>
<dbReference type="Pfam" id="PF01850">
    <property type="entry name" value="PIN"/>
    <property type="match status" value="1"/>
</dbReference>
<keyword evidence="5" id="KW-0800">Toxin</keyword>
<evidence type="ECO:0000256" key="4">
    <source>
        <dbReference type="ARBA" id="ARBA00022801"/>
    </source>
</evidence>
<evidence type="ECO:0000313" key="10">
    <source>
        <dbReference type="Proteomes" id="UP000009139"/>
    </source>
</evidence>
<comment type="similarity">
    <text evidence="5">Belongs to the PINc/VapC protein family.</text>
</comment>
<reference evidence="7" key="2">
    <citation type="journal article" date="2000" name="J. Mol. Biol.">
        <title>Archaeal homologs of eukaryotic methylation guide small nucleolar RNAs: lessons from the Pyrococcus genomes.</title>
        <authorList>
            <person name="Gaspin C."/>
            <person name="Cavaille J."/>
            <person name="Erauso G."/>
        </authorList>
    </citation>
    <scope>NUCLEOTIDE SEQUENCE</scope>
    <source>
        <strain evidence="7">Orsay</strain>
    </source>
</reference>
<keyword evidence="1 5" id="KW-1277">Toxin-antitoxin system</keyword>
<dbReference type="STRING" id="272844.PAB0788"/>
<dbReference type="PANTHER" id="PTHR39677">
    <property type="entry name" value="RIBONUCLEASE VAPC6"/>
    <property type="match status" value="1"/>
</dbReference>
<protein>
    <recommendedName>
        <fullName evidence="5">Ribonuclease VapC</fullName>
        <shortName evidence="5">RNase VapC</shortName>
        <ecNumber evidence="5">3.1.-.-</ecNumber>
    </recommendedName>
    <alternativeName>
        <fullName evidence="5">Putative toxin VapC</fullName>
    </alternativeName>
</protein>
<accession>Q9UZG8</accession>
<dbReference type="InterPro" id="IPR022907">
    <property type="entry name" value="VapC_family"/>
</dbReference>
<dbReference type="Proteomes" id="UP000000810">
    <property type="component" value="Chromosome"/>
</dbReference>
<evidence type="ECO:0000256" key="1">
    <source>
        <dbReference type="ARBA" id="ARBA00022649"/>
    </source>
</evidence>
<dbReference type="eggNOG" id="arCOG00710">
    <property type="taxonomic scope" value="Archaea"/>
</dbReference>
<evidence type="ECO:0000313" key="9">
    <source>
        <dbReference type="Proteomes" id="UP000000810"/>
    </source>
</evidence>
<dbReference type="SMART" id="SM00670">
    <property type="entry name" value="PINc"/>
    <property type="match status" value="1"/>
</dbReference>
<dbReference type="Proteomes" id="UP000009139">
    <property type="component" value="Chromosome"/>
</dbReference>
<dbReference type="PANTHER" id="PTHR39677:SF4">
    <property type="entry name" value="RIBONUCLEASE VAPC6"/>
    <property type="match status" value="1"/>
</dbReference>
<organism evidence="7 9">
    <name type="scientific">Pyrococcus abyssi (strain GE5 / Orsay)</name>
    <dbReference type="NCBI Taxonomy" id="272844"/>
    <lineage>
        <taxon>Archaea</taxon>
        <taxon>Methanobacteriati</taxon>
        <taxon>Methanobacteriota</taxon>
        <taxon>Thermococci</taxon>
        <taxon>Thermococcales</taxon>
        <taxon>Thermococcaceae</taxon>
        <taxon>Pyrococcus</taxon>
    </lineage>
</organism>
<keyword evidence="2 5" id="KW-0540">Nuclease</keyword>
<feature type="binding site" evidence="5">
    <location>
        <position position="119"/>
    </location>
    <ligand>
        <name>Mg(2+)</name>
        <dbReference type="ChEBI" id="CHEBI:18420"/>
    </ligand>
</feature>
<reference evidence="7 9" key="4">
    <citation type="journal article" date="2003" name="Mol. Microbiol.">
        <title>An integrated analysis of the genome of the hyperthermophilic archaeon Pyrococcus abyssi.</title>
        <authorList>
            <person name="Cohen G."/>
            <person name="Barbe V."/>
            <person name="Flament D."/>
            <person name="Galperin M."/>
            <person name="Heilig R."/>
            <person name="Ripp R."/>
            <person name="Lecompte O."/>
            <person name="Prieur D."/>
            <person name="Poch O."/>
            <person name="Quellerou J."/>
            <person name="Thierry J.C."/>
            <person name="Van der Oost J."/>
            <person name="Weissenbach J."/>
            <person name="Zivanovic Y."/>
            <person name="Forterre P."/>
        </authorList>
    </citation>
    <scope>NUCLEOTIDE SEQUENCE [LARGE SCALE GENOMIC DNA]</scope>
    <source>
        <strain evidence="9">GE5 / Orsay</strain>
        <strain evidence="7">Orsay</strain>
    </source>
</reference>
<dbReference type="PATRIC" id="fig|272844.11.peg.1254"/>
<feature type="binding site" evidence="5">
    <location>
        <position position="18"/>
    </location>
    <ligand>
        <name>Mg(2+)</name>
        <dbReference type="ChEBI" id="CHEBI:18420"/>
    </ligand>
</feature>
<dbReference type="EC" id="3.1.-.-" evidence="5"/>
<dbReference type="InterPro" id="IPR029060">
    <property type="entry name" value="PIN-like_dom_sf"/>
</dbReference>
<comment type="function">
    <text evidence="5">Toxic component of a toxin-antitoxin (TA) system. An RNase.</text>
</comment>
<evidence type="ECO:0000259" key="6">
    <source>
        <dbReference type="SMART" id="SM00670"/>
    </source>
</evidence>
<reference evidence="7" key="1">
    <citation type="submission" date="1999-07" db="EMBL/GenBank/DDBJ databases">
        <authorList>
            <person name="Genoscope"/>
        </authorList>
    </citation>
    <scope>NUCLEOTIDE SEQUENCE</scope>
    <source>
        <strain evidence="7">Orsay</strain>
    </source>
</reference>
<evidence type="ECO:0000256" key="2">
    <source>
        <dbReference type="ARBA" id="ARBA00022722"/>
    </source>
</evidence>
<name>Q9UZG8_PYRAB</name>
<dbReference type="CDD" id="cd18677">
    <property type="entry name" value="PIN_MjVapC2-VapC6_like"/>
    <property type="match status" value="1"/>
</dbReference>
<dbReference type="GO" id="GO:0016787">
    <property type="term" value="F:hydrolase activity"/>
    <property type="evidence" value="ECO:0007669"/>
    <property type="project" value="UniProtKB-KW"/>
</dbReference>
<dbReference type="HAMAP" id="MF_00265">
    <property type="entry name" value="VapC_Nob1"/>
    <property type="match status" value="1"/>
</dbReference>
<dbReference type="InterPro" id="IPR002716">
    <property type="entry name" value="PIN_dom"/>
</dbReference>
<dbReference type="GO" id="GO:0090729">
    <property type="term" value="F:toxin activity"/>
    <property type="evidence" value="ECO:0007669"/>
    <property type="project" value="UniProtKB-KW"/>
</dbReference>
<dbReference type="KEGG" id="pab:PAB0788"/>
<dbReference type="EMBL" id="HE613800">
    <property type="protein sequence ID" value="CCE70608.1"/>
    <property type="molecule type" value="Genomic_DNA"/>
</dbReference>
<dbReference type="PIR" id="F75098">
    <property type="entry name" value="F75098"/>
</dbReference>
<keyword evidence="4 5" id="KW-0378">Hydrolase</keyword>
<gene>
    <name evidence="5" type="primary">vapC</name>
    <name evidence="7" type="ordered locus">PAB0788</name>
</gene>
<proteinExistence type="inferred from homology"/>
<evidence type="ECO:0000313" key="8">
    <source>
        <dbReference type="EMBL" id="CCE70608.1"/>
    </source>
</evidence>
<keyword evidence="9" id="KW-1185">Reference proteome</keyword>
<dbReference type="EMBL" id="AJ248286">
    <property type="protein sequence ID" value="CAB50091.1"/>
    <property type="molecule type" value="Genomic_DNA"/>
</dbReference>
<reference evidence="8 10" key="5">
    <citation type="journal article" date="2012" name="Curr. Microbiol.">
        <title>Re-annotation of two hyperthermophilic archaea Pyrococcus abyssi GE5 and Pyrococcus furiosus DSM 3638.</title>
        <authorList>
            <person name="Gao J."/>
            <person name="Wang J."/>
        </authorList>
    </citation>
    <scope>GENOME REANNOTATION</scope>
    <source>
        <strain evidence="8">GE5</strain>
        <strain evidence="10">GE5 / Orsay</strain>
    </source>
</reference>
<sequence>MKLRLIFMTSGKFRFFIDSNVILNYFYGDDNAREIIEIAENAGEVFINGIVLTEVSIRYLKDETGEKSYTLKRKPELVKNVDKSPPYAVLGKFLYLSDNVLIGEDAVILMDIYGLLPNDAIILATCKFYGIKYLMSFDSDFREACKGEGIILIESKEKLDEIIKFGDSK</sequence>
<reference evidence="7" key="3">
    <citation type="journal article" date="2001" name="Genome Res.">
        <title>Genome evolution at the genus level: comparison of three complete genomes of hyperthermophilic archaea.</title>
        <authorList>
            <person name="Lecompte O."/>
            <person name="Ripp R."/>
            <person name="Puzos-Barbe V."/>
            <person name="Duprat S."/>
            <person name="Heilig R."/>
            <person name="Dietrich J."/>
            <person name="Thierry J.C."/>
            <person name="Poch O."/>
        </authorList>
    </citation>
    <scope>NUCLEOTIDE SEQUENCE</scope>
    <source>
        <strain evidence="7">Orsay</strain>
    </source>
</reference>
<dbReference type="AlphaFoldDB" id="Q9UZG8"/>
<dbReference type="GO" id="GO:0004540">
    <property type="term" value="F:RNA nuclease activity"/>
    <property type="evidence" value="ECO:0007669"/>
    <property type="project" value="InterPro"/>
</dbReference>
<dbReference type="GO" id="GO:0000287">
    <property type="term" value="F:magnesium ion binding"/>
    <property type="evidence" value="ECO:0007669"/>
    <property type="project" value="UniProtKB-UniRule"/>
</dbReference>
<keyword evidence="5" id="KW-0460">Magnesium</keyword>
<feature type="domain" description="PIN" evidence="6">
    <location>
        <begin position="13"/>
        <end position="143"/>
    </location>
</feature>
<dbReference type="SUPFAM" id="SSF88723">
    <property type="entry name" value="PIN domain-like"/>
    <property type="match status" value="1"/>
</dbReference>
<evidence type="ECO:0000256" key="5">
    <source>
        <dbReference type="HAMAP-Rule" id="MF_00265"/>
    </source>
</evidence>
<evidence type="ECO:0000256" key="3">
    <source>
        <dbReference type="ARBA" id="ARBA00022723"/>
    </source>
</evidence>